<keyword evidence="3" id="KW-1185">Reference proteome</keyword>
<keyword evidence="1" id="KW-0732">Signal</keyword>
<evidence type="ECO:0000313" key="2">
    <source>
        <dbReference type="EMBL" id="AGC47501.1"/>
    </source>
</evidence>
<feature type="chain" id="PRO_5003983756" description="Lipoprotein" evidence="1">
    <location>
        <begin position="20"/>
        <end position="104"/>
    </location>
</feature>
<feature type="signal peptide" evidence="1">
    <location>
        <begin position="1"/>
        <end position="19"/>
    </location>
</feature>
<evidence type="ECO:0008006" key="4">
    <source>
        <dbReference type="Google" id="ProtNLM"/>
    </source>
</evidence>
<evidence type="ECO:0000256" key="1">
    <source>
        <dbReference type="SAM" id="SignalP"/>
    </source>
</evidence>
<dbReference type="KEGG" id="msd:MYSTI_06228"/>
<dbReference type="EMBL" id="CP004025">
    <property type="protein sequence ID" value="AGC47501.1"/>
    <property type="molecule type" value="Genomic_DNA"/>
</dbReference>
<dbReference type="Proteomes" id="UP000011131">
    <property type="component" value="Chromosome"/>
</dbReference>
<dbReference type="HOGENOM" id="CLU_2410178_0_0_7"/>
<dbReference type="OrthoDB" id="5518459at2"/>
<proteinExistence type="predicted"/>
<evidence type="ECO:0000313" key="3">
    <source>
        <dbReference type="Proteomes" id="UP000011131"/>
    </source>
</evidence>
<organism evidence="2 3">
    <name type="scientific">Myxococcus stipitatus (strain DSM 14675 / JCM 12634 / Mx s8)</name>
    <dbReference type="NCBI Taxonomy" id="1278073"/>
    <lineage>
        <taxon>Bacteria</taxon>
        <taxon>Pseudomonadati</taxon>
        <taxon>Myxococcota</taxon>
        <taxon>Myxococcia</taxon>
        <taxon>Myxococcales</taxon>
        <taxon>Cystobacterineae</taxon>
        <taxon>Myxococcaceae</taxon>
        <taxon>Myxococcus</taxon>
    </lineage>
</organism>
<accession>L7UF11</accession>
<gene>
    <name evidence="2" type="ordered locus">MYSTI_06228</name>
</gene>
<dbReference type="AlphaFoldDB" id="L7UF11"/>
<sequence length="104" mass="10713">MSRLALVRTFSLVVGVALGAGWGCDVDPDGLGEDTPPVLSNRTCYSDDDCVPNACCGLGTAVTHVEERPTCGIAPCTGECPDGTIDCGRCVPFCRGARCSAACR</sequence>
<reference evidence="2 3" key="1">
    <citation type="journal article" date="2013" name="Genome Announc.">
        <title>Complete genome sequence of Myxococcus stipitatus strain DSM 14675, a fruiting myxobacterium.</title>
        <authorList>
            <person name="Huntley S."/>
            <person name="Kneip S."/>
            <person name="Treuner-Lange A."/>
            <person name="Sogaard-Andersen L."/>
        </authorList>
    </citation>
    <scope>NUCLEOTIDE SEQUENCE [LARGE SCALE GENOMIC DNA]</scope>
    <source>
        <strain evidence="3">DSM 14675 / JCM 12634 / Mx s8</strain>
    </source>
</reference>
<protein>
    <recommendedName>
        <fullName evidence="4">Lipoprotein</fullName>
    </recommendedName>
</protein>
<name>L7UF11_MYXSD</name>